<dbReference type="GeneID" id="93652281"/>
<feature type="compositionally biased region" description="Low complexity" evidence="1">
    <location>
        <begin position="348"/>
        <end position="359"/>
    </location>
</feature>
<feature type="region of interest" description="Disordered" evidence="1">
    <location>
        <begin position="1256"/>
        <end position="1318"/>
    </location>
</feature>
<evidence type="ECO:0000313" key="3">
    <source>
        <dbReference type="Proteomes" id="UP000669133"/>
    </source>
</evidence>
<feature type="compositionally biased region" description="Basic residues" evidence="1">
    <location>
        <begin position="1345"/>
        <end position="1359"/>
    </location>
</feature>
<protein>
    <recommendedName>
        <fullName evidence="4">Thioredoxin-like fold domain-containing protein</fullName>
    </recommendedName>
</protein>
<feature type="compositionally biased region" description="Basic and acidic residues" evidence="1">
    <location>
        <begin position="978"/>
        <end position="988"/>
    </location>
</feature>
<sequence>MGFINTVFKALSRIGDDSTNSKSRNVESSRSAGNAISSKNSKGTGCDDPETPTLKSDHGKSSTTGYVAPHTIDLSRVRGPSPLKANAFSEPSKKMGQNSSMKAFDDEASDTSFNNLPSFLERTSNSLTEPDNATSLHPHSSSFQTSPSSAKVSKGGDILPLKSVSEKLHALLELRDKMTSKIVQHELNDREVKQVPKITMDDSDKHIIETHNSNFASEVEGDLHRSLNSGKRSPEKYGLGQERNHSFNANSIESPKSYKRRQNDIPGPNKRRKSSNDHPCEAQQQLTDQSQMHSEMDPIIHEEVADKTKATTNHQAPSSTESDIHHGHNQEARHIKNKESKKKHPSKIQKSQQKQPEIIDLSIFDSDEDSPEDTFKEDVTKLKTKPKRKETMAQKMKRLKEARRAAKKASKQTKDKERRSSSLKEKLASHASESIPSKPSDTVLNVEPSENMYAQGPKNAITQLQESSTTQRPESPLTQQQKNSVSQISEIPNSQSPNGSLLQEPRSSLTSAAITSQSGTGLVAFERKGTGASTPKGLDTLLAPAIPAPKSPVTKSVSNSPEDKDSSNENSQSSGEKNQGKQADIHTFALKASASNNQERNNENVTKPALKFSASALLGLFFGEPKSVQEPRANEQSASHETSEEPSSESGQDVLPEMDQLPESESSPNEPEIVSSDNDEVKELLEREPEAERTVSLDGGLGAKDAHGNSTIAEDKLSDHFDIDEDSDIPDDTDDLSQDLQQNEALPREPSEEIDQSHLSNLAPASKDEDEADQFKSFFVLESPQKTAPQTTLSTGVQSSQQDEFHSSRDRESGTITNSYGLQFDEESYQEYINEMKKHVSRFDDEVEEKSSSDDKSDSKRSKPSISPLPERNNYNDDGIEDDSREPTAPPEKPENGKQRVTIDLVETQARITKNSRDPKRRKRVTKVRNMLSLMNSSSEEDFSPDEDTALKRRVYMRRRRQNVYERIHGNESSKVLDSGDKQEEDLKNSQNLSPSKQDPKLSSSQFVSPSAPQFSATSSQMATANTVVVDRSQEDQVATGDSANHSQKVSDLASEANALNGQETLAQTTHVIEKSPFSNMPDLGYGDDAGDANLVEVERTESQVYSSNPSAPNSNSQPHQQSSSQSVHSPTEKRNDMFGSFAKWTPNEKTANVEEDDESMANESFDMSAMAKSIEDVASDPSRSRKKKHRVKVREGSSIGVDNKVQEATSERVSSDAIKQGNTSNVFSQLREGLDAITKVELDLAKQMLNELSKRKADGSTQSQMMHPVQPSQSVQLSQSVQSKDPVQLVKPVQPAQPVCRSESLHPTRPLMPLQPKPLVQPVPPFRLYQAVQPIDDQKETKNKAKKTRKRKNRRKKAKETGAKRAPHIVNLYLDYTCPFSAKLYLKLFKTVIPGLQKKHPDGFQFVFVNAIQPWHPYSIFLGEFALAYAKLLRENPRGDEHESFWNFNRVVFENQKEFYDNANIKLSRNEIYEQIYDVVSKELDLHVEKDKLLAELQIKEGGELVNEGNGATPDVKYFTRYQRTVGVHITPSVTVDGIVDNSVSSGSSEDELIKVFESKL</sequence>
<dbReference type="OrthoDB" id="37297at2759"/>
<feature type="compositionally biased region" description="Polar residues" evidence="1">
    <location>
        <begin position="1036"/>
        <end position="1050"/>
    </location>
</feature>
<feature type="compositionally biased region" description="Low complexity" evidence="1">
    <location>
        <begin position="140"/>
        <end position="149"/>
    </location>
</feature>
<dbReference type="InterPro" id="IPR036249">
    <property type="entry name" value="Thioredoxin-like_sf"/>
</dbReference>
<feature type="compositionally biased region" description="Basic and acidic residues" evidence="1">
    <location>
        <begin position="412"/>
        <end position="428"/>
    </location>
</feature>
<feature type="region of interest" description="Disordered" evidence="1">
    <location>
        <begin position="1078"/>
        <end position="1217"/>
    </location>
</feature>
<feature type="compositionally biased region" description="Polar residues" evidence="1">
    <location>
        <begin position="431"/>
        <end position="443"/>
    </location>
</feature>
<feature type="compositionally biased region" description="Acidic residues" evidence="1">
    <location>
        <begin position="939"/>
        <end position="948"/>
    </location>
</feature>
<dbReference type="PANTHER" id="PTHR33875">
    <property type="entry name" value="OS09G0542200 PROTEIN"/>
    <property type="match status" value="1"/>
</dbReference>
<feature type="region of interest" description="Disordered" evidence="1">
    <location>
        <begin position="966"/>
        <end position="1024"/>
    </location>
</feature>
<reference evidence="2 3" key="1">
    <citation type="submission" date="2020-12" db="EMBL/GenBank/DDBJ databases">
        <title>Effect of drift, selection, and recombination on the evolution of hybrid genomes in Candida yeast pathogens.</title>
        <authorList>
            <person name="Mixao V."/>
            <person name="Ksiezopolska E."/>
            <person name="Saus E."/>
            <person name="Boekhout T."/>
            <person name="Gacser A."/>
            <person name="Gabaldon T."/>
        </authorList>
    </citation>
    <scope>NUCLEOTIDE SEQUENCE [LARGE SCALE GENOMIC DNA]</scope>
    <source>
        <strain evidence="2 3">BP57</strain>
    </source>
</reference>
<feature type="compositionally biased region" description="Polar residues" evidence="1">
    <location>
        <begin position="310"/>
        <end position="321"/>
    </location>
</feature>
<feature type="compositionally biased region" description="Polar residues" evidence="1">
    <location>
        <begin position="460"/>
        <end position="520"/>
    </location>
</feature>
<feature type="region of interest" description="Disordered" evidence="1">
    <location>
        <begin position="218"/>
        <end position="292"/>
    </location>
</feature>
<keyword evidence="3" id="KW-1185">Reference proteome</keyword>
<feature type="region of interest" description="Disordered" evidence="1">
    <location>
        <begin position="122"/>
        <end position="156"/>
    </location>
</feature>
<feature type="compositionally biased region" description="Polar residues" evidence="1">
    <location>
        <begin position="568"/>
        <end position="581"/>
    </location>
</feature>
<feature type="compositionally biased region" description="Polar residues" evidence="1">
    <location>
        <begin position="17"/>
        <end position="43"/>
    </location>
</feature>
<feature type="region of interest" description="Disordered" evidence="1">
    <location>
        <begin position="1034"/>
        <end position="1053"/>
    </location>
</feature>
<feature type="compositionally biased region" description="Polar residues" evidence="1">
    <location>
        <begin position="122"/>
        <end position="139"/>
    </location>
</feature>
<accession>A0A8H7ZEX6</accession>
<dbReference type="Proteomes" id="UP000669133">
    <property type="component" value="Unassembled WGS sequence"/>
</dbReference>
<feature type="compositionally biased region" description="Basic and acidic residues" evidence="1">
    <location>
        <begin position="840"/>
        <end position="861"/>
    </location>
</feature>
<feature type="compositionally biased region" description="Polar residues" evidence="1">
    <location>
        <begin position="282"/>
        <end position="292"/>
    </location>
</feature>
<feature type="compositionally biased region" description="Basic and acidic residues" evidence="1">
    <location>
        <begin position="679"/>
        <end position="695"/>
    </location>
</feature>
<comment type="caution">
    <text evidence="2">The sequence shown here is derived from an EMBL/GenBank/DDBJ whole genome shotgun (WGS) entry which is preliminary data.</text>
</comment>
<feature type="compositionally biased region" description="Polar residues" evidence="1">
    <location>
        <begin position="784"/>
        <end position="802"/>
    </location>
</feature>
<gene>
    <name evidence="2" type="ORF">I9W82_003652</name>
</gene>
<dbReference type="SUPFAM" id="SSF52833">
    <property type="entry name" value="Thioredoxin-like"/>
    <property type="match status" value="1"/>
</dbReference>
<proteinExistence type="predicted"/>
<feature type="region of interest" description="Disordered" evidence="1">
    <location>
        <begin position="14"/>
        <end position="108"/>
    </location>
</feature>
<feature type="compositionally biased region" description="Polar residues" evidence="1">
    <location>
        <begin position="593"/>
        <end position="605"/>
    </location>
</feature>
<feature type="compositionally biased region" description="Polar residues" evidence="1">
    <location>
        <begin position="989"/>
        <end position="1024"/>
    </location>
</feature>
<evidence type="ECO:0000256" key="1">
    <source>
        <dbReference type="SAM" id="MobiDB-lite"/>
    </source>
</evidence>
<dbReference type="Gene3D" id="3.40.30.10">
    <property type="entry name" value="Glutaredoxin"/>
    <property type="match status" value="1"/>
</dbReference>
<feature type="compositionally biased region" description="Acidic residues" evidence="1">
    <location>
        <begin position="722"/>
        <end position="737"/>
    </location>
</feature>
<feature type="region of interest" description="Disordered" evidence="1">
    <location>
        <begin position="626"/>
        <end position="823"/>
    </location>
</feature>
<dbReference type="RefSeq" id="XP_067548050.1">
    <property type="nucleotide sequence ID" value="XM_067692641.1"/>
</dbReference>
<organism evidence="2 3">
    <name type="scientific">Candida metapsilosis</name>
    <dbReference type="NCBI Taxonomy" id="273372"/>
    <lineage>
        <taxon>Eukaryota</taxon>
        <taxon>Fungi</taxon>
        <taxon>Dikarya</taxon>
        <taxon>Ascomycota</taxon>
        <taxon>Saccharomycotina</taxon>
        <taxon>Pichiomycetes</taxon>
        <taxon>Debaryomycetaceae</taxon>
        <taxon>Candida/Lodderomyces clade</taxon>
        <taxon>Candida</taxon>
    </lineage>
</organism>
<feature type="region of interest" description="Disordered" evidence="1">
    <location>
        <begin position="308"/>
        <end position="607"/>
    </location>
</feature>
<evidence type="ECO:0008006" key="4">
    <source>
        <dbReference type="Google" id="ProtNLM"/>
    </source>
</evidence>
<feature type="compositionally biased region" description="Low complexity" evidence="1">
    <location>
        <begin position="1269"/>
        <end position="1284"/>
    </location>
</feature>
<dbReference type="EMBL" id="JAEOAQ010000004">
    <property type="protein sequence ID" value="KAG5418934.1"/>
    <property type="molecule type" value="Genomic_DNA"/>
</dbReference>
<feature type="compositionally biased region" description="Basic residues" evidence="1">
    <location>
        <begin position="395"/>
        <end position="411"/>
    </location>
</feature>
<feature type="compositionally biased region" description="Low complexity" evidence="1">
    <location>
        <begin position="663"/>
        <end position="676"/>
    </location>
</feature>
<dbReference type="PANTHER" id="PTHR33875:SF2">
    <property type="entry name" value="ACR183CP"/>
    <property type="match status" value="1"/>
</dbReference>
<evidence type="ECO:0000313" key="2">
    <source>
        <dbReference type="EMBL" id="KAG5418934.1"/>
    </source>
</evidence>
<feature type="compositionally biased region" description="Basic and acidic residues" evidence="1">
    <location>
        <begin position="322"/>
        <end position="338"/>
    </location>
</feature>
<feature type="compositionally biased region" description="Low complexity" evidence="1">
    <location>
        <begin position="1107"/>
        <end position="1130"/>
    </location>
</feature>
<feature type="region of interest" description="Disordered" evidence="1">
    <location>
        <begin position="1332"/>
        <end position="1363"/>
    </location>
</feature>
<feature type="compositionally biased region" description="Basic and acidic residues" evidence="1">
    <location>
        <begin position="803"/>
        <end position="813"/>
    </location>
</feature>
<feature type="region of interest" description="Disordered" evidence="1">
    <location>
        <begin position="840"/>
        <end position="951"/>
    </location>
</feature>
<name>A0A8H7ZEX6_9ASCO</name>